<dbReference type="OrthoDB" id="1915767at2759"/>
<dbReference type="PROSITE" id="PS50070">
    <property type="entry name" value="KRINGLE_2"/>
    <property type="match status" value="2"/>
</dbReference>
<comment type="caution">
    <text evidence="3">Lacks conserved residue(s) required for the propagation of feature annotation.</text>
</comment>
<evidence type="ECO:0000313" key="7">
    <source>
        <dbReference type="Proteomes" id="UP000502823"/>
    </source>
</evidence>
<dbReference type="CDD" id="cd00108">
    <property type="entry name" value="KR"/>
    <property type="match status" value="1"/>
</dbReference>
<name>A0A6L2Q180_COPFO</name>
<dbReference type="Gene3D" id="2.40.20.10">
    <property type="entry name" value="Plasminogen Kringle 4"/>
    <property type="match status" value="2"/>
</dbReference>
<feature type="domain" description="Kringle" evidence="5">
    <location>
        <begin position="42"/>
        <end position="120"/>
    </location>
</feature>
<dbReference type="SMART" id="SM00130">
    <property type="entry name" value="KR"/>
    <property type="match status" value="2"/>
</dbReference>
<sequence length="305" mass="34854">MRRFEVKTLIALILYAVLLVNISAAEKANFTDARKCRVTHAGTEYTGSISKTASGIRCQFWEKKYTTPEISQGTEDKLFPDGSKSLAKNWCRNPGGQQDEPWCYTRQKKLTEDYCDVPLCIYHGCRLTGPGVEYAGKVDRSSSEQECRPWTDRHKDIGAKKAYRFPNSAFPERSRRKAKRRCRNPDGDPGGPWCYVEEEEEEDEERLEREYCDVPFCDEKDCMVYTTEGAGRVMHSHWTALDDTYRNISLAVKLWRPEEWHRVRLHLALSVLAVPSSESQIQEWQAGVELILSNTKSGIVAGGKV</sequence>
<evidence type="ECO:0000256" key="2">
    <source>
        <dbReference type="ARBA" id="ARBA00023157"/>
    </source>
</evidence>
<dbReference type="PANTHER" id="PTHR24261:SF7">
    <property type="entry name" value="KRINGLE DOMAIN-CONTAINING PROTEIN"/>
    <property type="match status" value="1"/>
</dbReference>
<dbReference type="SUPFAM" id="SSF57440">
    <property type="entry name" value="Kringle-like"/>
    <property type="match status" value="2"/>
</dbReference>
<dbReference type="PANTHER" id="PTHR24261">
    <property type="entry name" value="PLASMINOGEN-RELATED"/>
    <property type="match status" value="1"/>
</dbReference>
<keyword evidence="4" id="KW-0732">Signal</keyword>
<keyword evidence="1 3" id="KW-0420">Kringle</keyword>
<dbReference type="PRINTS" id="PR00018">
    <property type="entry name" value="KRINGLE"/>
</dbReference>
<evidence type="ECO:0000256" key="3">
    <source>
        <dbReference type="PROSITE-ProRule" id="PRU00121"/>
    </source>
</evidence>
<dbReference type="InterPro" id="IPR050759">
    <property type="entry name" value="Serine_protease_kringle"/>
</dbReference>
<dbReference type="Proteomes" id="UP000502823">
    <property type="component" value="Unassembled WGS sequence"/>
</dbReference>
<dbReference type="AlphaFoldDB" id="A0A6L2Q180"/>
<dbReference type="Pfam" id="PF00051">
    <property type="entry name" value="Kringle"/>
    <property type="match status" value="2"/>
</dbReference>
<evidence type="ECO:0000313" key="6">
    <source>
        <dbReference type="EMBL" id="GFG37660.1"/>
    </source>
</evidence>
<keyword evidence="2" id="KW-1015">Disulfide bond</keyword>
<keyword evidence="7" id="KW-1185">Reference proteome</keyword>
<reference evidence="7" key="1">
    <citation type="submission" date="2020-01" db="EMBL/GenBank/DDBJ databases">
        <title>Draft genome sequence of the Termite Coptotermes fromosanus.</title>
        <authorList>
            <person name="Itakura S."/>
            <person name="Yosikawa Y."/>
            <person name="Umezawa K."/>
        </authorList>
    </citation>
    <scope>NUCLEOTIDE SEQUENCE [LARGE SCALE GENOMIC DNA]</scope>
</reference>
<dbReference type="EMBL" id="BLKM01000708">
    <property type="protein sequence ID" value="GFG37660.1"/>
    <property type="molecule type" value="Genomic_DNA"/>
</dbReference>
<feature type="chain" id="PRO_5027075161" description="Kringle domain-containing protein" evidence="4">
    <location>
        <begin position="26"/>
        <end position="305"/>
    </location>
</feature>
<organism evidence="6 7">
    <name type="scientific">Coptotermes formosanus</name>
    <name type="common">Formosan subterranean termite</name>
    <dbReference type="NCBI Taxonomy" id="36987"/>
    <lineage>
        <taxon>Eukaryota</taxon>
        <taxon>Metazoa</taxon>
        <taxon>Ecdysozoa</taxon>
        <taxon>Arthropoda</taxon>
        <taxon>Hexapoda</taxon>
        <taxon>Insecta</taxon>
        <taxon>Pterygota</taxon>
        <taxon>Neoptera</taxon>
        <taxon>Polyneoptera</taxon>
        <taxon>Dictyoptera</taxon>
        <taxon>Blattodea</taxon>
        <taxon>Blattoidea</taxon>
        <taxon>Termitoidae</taxon>
        <taxon>Rhinotermitidae</taxon>
        <taxon>Coptotermes</taxon>
    </lineage>
</organism>
<feature type="signal peptide" evidence="4">
    <location>
        <begin position="1"/>
        <end position="25"/>
    </location>
</feature>
<feature type="domain" description="Kringle" evidence="5">
    <location>
        <begin position="127"/>
        <end position="217"/>
    </location>
</feature>
<dbReference type="InParanoid" id="A0A6L2Q180"/>
<proteinExistence type="predicted"/>
<comment type="caution">
    <text evidence="6">The sequence shown here is derived from an EMBL/GenBank/DDBJ whole genome shotgun (WGS) entry which is preliminary data.</text>
</comment>
<protein>
    <recommendedName>
        <fullName evidence="5">Kringle domain-containing protein</fullName>
    </recommendedName>
</protein>
<dbReference type="InterPro" id="IPR000001">
    <property type="entry name" value="Kringle"/>
</dbReference>
<accession>A0A6L2Q180</accession>
<evidence type="ECO:0000256" key="4">
    <source>
        <dbReference type="SAM" id="SignalP"/>
    </source>
</evidence>
<evidence type="ECO:0000256" key="1">
    <source>
        <dbReference type="ARBA" id="ARBA00022572"/>
    </source>
</evidence>
<gene>
    <name evidence="6" type="ORF">Cfor_02023</name>
</gene>
<evidence type="ECO:0000259" key="5">
    <source>
        <dbReference type="PROSITE" id="PS50070"/>
    </source>
</evidence>
<dbReference type="InterPro" id="IPR038178">
    <property type="entry name" value="Kringle_sf"/>
</dbReference>
<dbReference type="InterPro" id="IPR013806">
    <property type="entry name" value="Kringle-like"/>
</dbReference>